<evidence type="ECO:0000313" key="2">
    <source>
        <dbReference type="EMBL" id="QDT13613.1"/>
    </source>
</evidence>
<dbReference type="OrthoDB" id="292530at2"/>
<keyword evidence="3" id="KW-1185">Reference proteome</keyword>
<dbReference type="AlphaFoldDB" id="A0A517P2M4"/>
<dbReference type="Gene3D" id="1.10.260.40">
    <property type="entry name" value="lambda repressor-like DNA-binding domains"/>
    <property type="match status" value="1"/>
</dbReference>
<dbReference type="Pfam" id="PF13560">
    <property type="entry name" value="HTH_31"/>
    <property type="match status" value="1"/>
</dbReference>
<dbReference type="InterPro" id="IPR010982">
    <property type="entry name" value="Lambda_DNA-bd_dom_sf"/>
</dbReference>
<organism evidence="2 3">
    <name type="scientific">Stieleria marina</name>
    <dbReference type="NCBI Taxonomy" id="1930275"/>
    <lineage>
        <taxon>Bacteria</taxon>
        <taxon>Pseudomonadati</taxon>
        <taxon>Planctomycetota</taxon>
        <taxon>Planctomycetia</taxon>
        <taxon>Pirellulales</taxon>
        <taxon>Pirellulaceae</taxon>
        <taxon>Stieleria</taxon>
    </lineage>
</organism>
<dbReference type="SMART" id="SM00530">
    <property type="entry name" value="HTH_XRE"/>
    <property type="match status" value="1"/>
</dbReference>
<dbReference type="SUPFAM" id="SSF47413">
    <property type="entry name" value="lambda repressor-like DNA-binding domains"/>
    <property type="match status" value="1"/>
</dbReference>
<protein>
    <submittedName>
        <fullName evidence="2">HTH-type transcriptional regulator SinR</fullName>
    </submittedName>
</protein>
<gene>
    <name evidence="2" type="primary">sinR</name>
    <name evidence="2" type="ORF">K239x_56330</name>
</gene>
<sequence>MLKRDRENIYPRMTPQERSAMELAIAEETAGMAQNIAAIGPAVARLESERRTFAALVAELRAAREAAGISLSEMATRTGIQKSALSRLENSKAPNPTLSTLQRYAAAIDMTLNVSLQPSRN</sequence>
<dbReference type="PROSITE" id="PS50943">
    <property type="entry name" value="HTH_CROC1"/>
    <property type="match status" value="1"/>
</dbReference>
<accession>A0A517P2M4</accession>
<dbReference type="CDD" id="cd00093">
    <property type="entry name" value="HTH_XRE"/>
    <property type="match status" value="1"/>
</dbReference>
<reference evidence="2 3" key="1">
    <citation type="submission" date="2019-02" db="EMBL/GenBank/DDBJ databases">
        <title>Deep-cultivation of Planctomycetes and their phenomic and genomic characterization uncovers novel biology.</title>
        <authorList>
            <person name="Wiegand S."/>
            <person name="Jogler M."/>
            <person name="Boedeker C."/>
            <person name="Pinto D."/>
            <person name="Vollmers J."/>
            <person name="Rivas-Marin E."/>
            <person name="Kohn T."/>
            <person name="Peeters S.H."/>
            <person name="Heuer A."/>
            <person name="Rast P."/>
            <person name="Oberbeckmann S."/>
            <person name="Bunk B."/>
            <person name="Jeske O."/>
            <person name="Meyerdierks A."/>
            <person name="Storesund J.E."/>
            <person name="Kallscheuer N."/>
            <person name="Luecker S."/>
            <person name="Lage O.M."/>
            <person name="Pohl T."/>
            <person name="Merkel B.J."/>
            <person name="Hornburger P."/>
            <person name="Mueller R.-W."/>
            <person name="Bruemmer F."/>
            <person name="Labrenz M."/>
            <person name="Spormann A.M."/>
            <person name="Op den Camp H."/>
            <person name="Overmann J."/>
            <person name="Amann R."/>
            <person name="Jetten M.S.M."/>
            <person name="Mascher T."/>
            <person name="Medema M.H."/>
            <person name="Devos D.P."/>
            <person name="Kaster A.-K."/>
            <person name="Ovreas L."/>
            <person name="Rohde M."/>
            <person name="Galperin M.Y."/>
            <person name="Jogler C."/>
        </authorList>
    </citation>
    <scope>NUCLEOTIDE SEQUENCE [LARGE SCALE GENOMIC DNA]</scope>
    <source>
        <strain evidence="2 3">K23_9</strain>
    </source>
</reference>
<name>A0A517P2M4_9BACT</name>
<evidence type="ECO:0000313" key="3">
    <source>
        <dbReference type="Proteomes" id="UP000319817"/>
    </source>
</evidence>
<dbReference type="InterPro" id="IPR001387">
    <property type="entry name" value="Cro/C1-type_HTH"/>
</dbReference>
<dbReference type="EMBL" id="CP036526">
    <property type="protein sequence ID" value="QDT13613.1"/>
    <property type="molecule type" value="Genomic_DNA"/>
</dbReference>
<dbReference type="GO" id="GO:0003677">
    <property type="term" value="F:DNA binding"/>
    <property type="evidence" value="ECO:0007669"/>
    <property type="project" value="InterPro"/>
</dbReference>
<feature type="domain" description="HTH cro/C1-type" evidence="1">
    <location>
        <begin position="60"/>
        <end position="115"/>
    </location>
</feature>
<proteinExistence type="predicted"/>
<dbReference type="RefSeq" id="WP_145421327.1">
    <property type="nucleotide sequence ID" value="NZ_CP036526.1"/>
</dbReference>
<evidence type="ECO:0000259" key="1">
    <source>
        <dbReference type="PROSITE" id="PS50943"/>
    </source>
</evidence>
<dbReference type="Proteomes" id="UP000319817">
    <property type="component" value="Chromosome"/>
</dbReference>